<dbReference type="PROSITE" id="PS50110">
    <property type="entry name" value="RESPONSE_REGULATORY"/>
    <property type="match status" value="1"/>
</dbReference>
<feature type="domain" description="Response regulatory" evidence="2">
    <location>
        <begin position="5"/>
        <end position="116"/>
    </location>
</feature>
<dbReference type="Gene3D" id="2.40.50.1020">
    <property type="entry name" value="LytTr DNA-binding domain"/>
    <property type="match status" value="1"/>
</dbReference>
<dbReference type="AlphaFoldDB" id="A0AAE3QWV1"/>
<evidence type="ECO:0000256" key="1">
    <source>
        <dbReference type="PROSITE-ProRule" id="PRU00169"/>
    </source>
</evidence>
<dbReference type="EMBL" id="JASJOS010000017">
    <property type="protein sequence ID" value="MDJ1484873.1"/>
    <property type="molecule type" value="Genomic_DNA"/>
</dbReference>
<protein>
    <submittedName>
        <fullName evidence="4">Response regulator transcription factor</fullName>
    </submittedName>
</protein>
<reference evidence="4" key="1">
    <citation type="submission" date="2023-05" db="EMBL/GenBank/DDBJ databases">
        <authorList>
            <person name="Zhang X."/>
        </authorList>
    </citation>
    <scope>NUCLEOTIDE SEQUENCE</scope>
    <source>
        <strain evidence="4">YF14B1</strain>
    </source>
</reference>
<dbReference type="Pfam" id="PF04397">
    <property type="entry name" value="LytTR"/>
    <property type="match status" value="1"/>
</dbReference>
<keyword evidence="1" id="KW-0597">Phosphoprotein</keyword>
<dbReference type="RefSeq" id="WP_313986643.1">
    <property type="nucleotide sequence ID" value="NZ_JASJOS010000017.1"/>
</dbReference>
<evidence type="ECO:0000259" key="2">
    <source>
        <dbReference type="PROSITE" id="PS50110"/>
    </source>
</evidence>
<proteinExistence type="predicted"/>
<dbReference type="PANTHER" id="PTHR37299">
    <property type="entry name" value="TRANSCRIPTIONAL REGULATOR-RELATED"/>
    <property type="match status" value="1"/>
</dbReference>
<evidence type="ECO:0000259" key="3">
    <source>
        <dbReference type="PROSITE" id="PS50930"/>
    </source>
</evidence>
<sequence length="246" mass="28768">MKKIRVILIDDERSARAEVRLALLPHSDFEIIAEASNADEAQEQIKTLQPDLLFLDIQMPVKSGFDLLESLNRVPLVIFTTAFDQYAVQAFEINALDYLTKPVREERFVKALERIRDRIRTDAMVHQMTTAESTRLTADQQLFVKDGVHYYFIRVGDISLIESLENYSRIYFNSKKTYQKRSLNQWEELLDATLFFRISRTHIVNRSYIKDVHRLPKGKLQLELTTGQRLDVSNRQSVKFKKINSL</sequence>
<dbReference type="PROSITE" id="PS50930">
    <property type="entry name" value="HTH_LYTTR"/>
    <property type="match status" value="1"/>
</dbReference>
<dbReference type="InterPro" id="IPR001789">
    <property type="entry name" value="Sig_transdc_resp-reg_receiver"/>
</dbReference>
<feature type="domain" description="HTH LytTR-type" evidence="3">
    <location>
        <begin position="142"/>
        <end position="246"/>
    </location>
</feature>
<dbReference type="Gene3D" id="3.40.50.2300">
    <property type="match status" value="1"/>
</dbReference>
<dbReference type="InterPro" id="IPR007492">
    <property type="entry name" value="LytTR_DNA-bd_dom"/>
</dbReference>
<dbReference type="GO" id="GO:0003677">
    <property type="term" value="F:DNA binding"/>
    <property type="evidence" value="ECO:0007669"/>
    <property type="project" value="InterPro"/>
</dbReference>
<dbReference type="Pfam" id="PF00072">
    <property type="entry name" value="Response_reg"/>
    <property type="match status" value="1"/>
</dbReference>
<dbReference type="InterPro" id="IPR046947">
    <property type="entry name" value="LytR-like"/>
</dbReference>
<dbReference type="SMART" id="SM00850">
    <property type="entry name" value="LytTR"/>
    <property type="match status" value="1"/>
</dbReference>
<name>A0AAE3QWV1_9BACT</name>
<feature type="modified residue" description="4-aspartylphosphate" evidence="1">
    <location>
        <position position="56"/>
    </location>
</feature>
<comment type="caution">
    <text evidence="4">The sequence shown here is derived from an EMBL/GenBank/DDBJ whole genome shotgun (WGS) entry which is preliminary data.</text>
</comment>
<dbReference type="InterPro" id="IPR011006">
    <property type="entry name" value="CheY-like_superfamily"/>
</dbReference>
<organism evidence="4 5">
    <name type="scientific">Xanthocytophaga flava</name>
    <dbReference type="NCBI Taxonomy" id="3048013"/>
    <lineage>
        <taxon>Bacteria</taxon>
        <taxon>Pseudomonadati</taxon>
        <taxon>Bacteroidota</taxon>
        <taxon>Cytophagia</taxon>
        <taxon>Cytophagales</taxon>
        <taxon>Rhodocytophagaceae</taxon>
        <taxon>Xanthocytophaga</taxon>
    </lineage>
</organism>
<evidence type="ECO:0000313" key="5">
    <source>
        <dbReference type="Proteomes" id="UP001241110"/>
    </source>
</evidence>
<dbReference type="GO" id="GO:0000156">
    <property type="term" value="F:phosphorelay response regulator activity"/>
    <property type="evidence" value="ECO:0007669"/>
    <property type="project" value="InterPro"/>
</dbReference>
<dbReference type="PANTHER" id="PTHR37299:SF1">
    <property type="entry name" value="STAGE 0 SPORULATION PROTEIN A HOMOLOG"/>
    <property type="match status" value="1"/>
</dbReference>
<dbReference type="SUPFAM" id="SSF52172">
    <property type="entry name" value="CheY-like"/>
    <property type="match status" value="1"/>
</dbReference>
<accession>A0AAE3QWV1</accession>
<dbReference type="Proteomes" id="UP001241110">
    <property type="component" value="Unassembled WGS sequence"/>
</dbReference>
<evidence type="ECO:0000313" key="4">
    <source>
        <dbReference type="EMBL" id="MDJ1484873.1"/>
    </source>
</evidence>
<dbReference type="SMART" id="SM00448">
    <property type="entry name" value="REC"/>
    <property type="match status" value="1"/>
</dbReference>
<gene>
    <name evidence="4" type="ORF">QNI16_30515</name>
</gene>